<accession>A0ACB8HMR3</accession>
<dbReference type="Proteomes" id="UP000828922">
    <property type="component" value="Linkage Group LG07"/>
</dbReference>
<organism evidence="1 2">
    <name type="scientific">Sphagnum magellanicum</name>
    <dbReference type="NCBI Taxonomy" id="128215"/>
    <lineage>
        <taxon>Eukaryota</taxon>
        <taxon>Viridiplantae</taxon>
        <taxon>Streptophyta</taxon>
        <taxon>Embryophyta</taxon>
        <taxon>Bryophyta</taxon>
        <taxon>Sphagnophytina</taxon>
        <taxon>Sphagnopsida</taxon>
        <taxon>Sphagnales</taxon>
        <taxon>Sphagnaceae</taxon>
        <taxon>Sphagnum</taxon>
    </lineage>
</organism>
<protein>
    <submittedName>
        <fullName evidence="1">Uncharacterized protein</fullName>
    </submittedName>
</protein>
<proteinExistence type="predicted"/>
<sequence length="319" mass="35138">MARSVHAAVMPLLKSPCEDSLLLYHPPPAAVHNRSFKNLPDSFVACQSVDKSWSGCRVSSDGRLRVGCHSDAWNRLSVLLPTRRVGQPLQPWRHVCTASGHGSTGKAAPDEEDPKAVPDQLPASEGAEDVQLQIGDTPVELDWRAFRAQLVQSEKPGSKSIGTKSSAAHWAHPILAPEAGCVLIATEKLDGQQNFERTVVLLLSPGSSNPREGPYGLILNRPLSRRIKEIKLNDWALVKHFGNCQEHMISLQGSGFSSLLLTCSAFSRVMSVSVAIKWKFWSSGISWRPHGYRGVSSAAWYQWHTGFSRSDSWCVLWNI</sequence>
<reference evidence="2" key="1">
    <citation type="journal article" date="2022" name="New Phytol.">
        <title>Phylogenomic structure and speciation in an emerging model: the Sphagnum magellanicum complex (Bryophyta).</title>
        <authorList>
            <person name="Shaw A.J."/>
            <person name="Piatkowski B."/>
            <person name="Duffy A.M."/>
            <person name="Aguero B."/>
            <person name="Imwattana K."/>
            <person name="Nieto-Lugilde M."/>
            <person name="Healey A."/>
            <person name="Weston D.J."/>
            <person name="Patel M.N."/>
            <person name="Schmutz J."/>
            <person name="Grimwood J."/>
            <person name="Yavitt J.B."/>
            <person name="Hassel K."/>
            <person name="Stenoien H.K."/>
            <person name="Flatberg K.I."/>
            <person name="Bickford C.P."/>
            <person name="Hicks K.A."/>
        </authorList>
    </citation>
    <scope>NUCLEOTIDE SEQUENCE [LARGE SCALE GENOMIC DNA]</scope>
</reference>
<name>A0ACB8HMR3_9BRYO</name>
<evidence type="ECO:0000313" key="1">
    <source>
        <dbReference type="EMBL" id="KAH9557534.1"/>
    </source>
</evidence>
<gene>
    <name evidence="1" type="ORF">CY35_07G088500</name>
</gene>
<keyword evidence="2" id="KW-1185">Reference proteome</keyword>
<evidence type="ECO:0000313" key="2">
    <source>
        <dbReference type="Proteomes" id="UP000828922"/>
    </source>
</evidence>
<dbReference type="EMBL" id="CM038913">
    <property type="protein sequence ID" value="KAH9557534.1"/>
    <property type="molecule type" value="Genomic_DNA"/>
</dbReference>
<comment type="caution">
    <text evidence="1">The sequence shown here is derived from an EMBL/GenBank/DDBJ whole genome shotgun (WGS) entry which is preliminary data.</text>
</comment>